<dbReference type="InterPro" id="IPR029060">
    <property type="entry name" value="PIN-like_dom_sf"/>
</dbReference>
<feature type="domain" description="PIN" evidence="9">
    <location>
        <begin position="8"/>
        <end position="124"/>
    </location>
</feature>
<evidence type="ECO:0000256" key="4">
    <source>
        <dbReference type="ARBA" id="ARBA00022723"/>
    </source>
</evidence>
<evidence type="ECO:0000256" key="1">
    <source>
        <dbReference type="ARBA" id="ARBA00001946"/>
    </source>
</evidence>
<name>A0A0U0ZT14_9MYCO</name>
<dbReference type="GO" id="GO:0004540">
    <property type="term" value="F:RNA nuclease activity"/>
    <property type="evidence" value="ECO:0007669"/>
    <property type="project" value="InterPro"/>
</dbReference>
<comment type="similarity">
    <text evidence="7 8">Belongs to the PINc/VapC protein family.</text>
</comment>
<dbReference type="GO" id="GO:0016787">
    <property type="term" value="F:hydrolase activity"/>
    <property type="evidence" value="ECO:0007669"/>
    <property type="project" value="UniProtKB-KW"/>
</dbReference>
<dbReference type="PANTHER" id="PTHR33653">
    <property type="entry name" value="RIBONUCLEASE VAPC2"/>
    <property type="match status" value="1"/>
</dbReference>
<dbReference type="AlphaFoldDB" id="A0A0U0ZT14"/>
<dbReference type="Pfam" id="PF01850">
    <property type="entry name" value="PIN"/>
    <property type="match status" value="1"/>
</dbReference>
<organism evidence="10 11">
    <name type="scientific">Mycobacteroides abscessus</name>
    <dbReference type="NCBI Taxonomy" id="36809"/>
    <lineage>
        <taxon>Bacteria</taxon>
        <taxon>Bacillati</taxon>
        <taxon>Actinomycetota</taxon>
        <taxon>Actinomycetes</taxon>
        <taxon>Mycobacteriales</taxon>
        <taxon>Mycobacteriaceae</taxon>
        <taxon>Mycobacteroides</taxon>
    </lineage>
</organism>
<reference evidence="10 11" key="1">
    <citation type="submission" date="2015-03" db="EMBL/GenBank/DDBJ databases">
        <authorList>
            <person name="Murphy D."/>
        </authorList>
    </citation>
    <scope>NUCLEOTIDE SEQUENCE [LARGE SCALE GENOMIC DNA]</scope>
    <source>
        <strain evidence="10 11">PAP088</strain>
    </source>
</reference>
<comment type="cofactor">
    <cofactor evidence="1 8">
        <name>Mg(2+)</name>
        <dbReference type="ChEBI" id="CHEBI:18420"/>
    </cofactor>
</comment>
<dbReference type="Proteomes" id="UP000045782">
    <property type="component" value="Unassembled WGS sequence"/>
</dbReference>
<dbReference type="SUPFAM" id="SSF88723">
    <property type="entry name" value="PIN domain-like"/>
    <property type="match status" value="1"/>
</dbReference>
<comment type="function">
    <text evidence="8">Toxic component of a toxin-antitoxin (TA) system. An RNase.</text>
</comment>
<evidence type="ECO:0000256" key="5">
    <source>
        <dbReference type="ARBA" id="ARBA00022801"/>
    </source>
</evidence>
<keyword evidence="2 8" id="KW-1277">Toxin-antitoxin system</keyword>
<evidence type="ECO:0000256" key="3">
    <source>
        <dbReference type="ARBA" id="ARBA00022722"/>
    </source>
</evidence>
<accession>A0A0U0ZT14</accession>
<keyword evidence="5 8" id="KW-0378">Hydrolase</keyword>
<proteinExistence type="inferred from homology"/>
<dbReference type="EC" id="3.1.-.-" evidence="8"/>
<keyword evidence="4 8" id="KW-0479">Metal-binding</keyword>
<dbReference type="Gene3D" id="3.40.50.1010">
    <property type="entry name" value="5'-nuclease"/>
    <property type="match status" value="1"/>
</dbReference>
<dbReference type="EMBL" id="CSWP01000009">
    <property type="protein sequence ID" value="CPV66645.1"/>
    <property type="molecule type" value="Genomic_DNA"/>
</dbReference>
<evidence type="ECO:0000256" key="7">
    <source>
        <dbReference type="ARBA" id="ARBA00038093"/>
    </source>
</evidence>
<protein>
    <recommendedName>
        <fullName evidence="8">Ribonuclease VapC</fullName>
        <shortName evidence="8">RNase VapC</shortName>
        <ecNumber evidence="8">3.1.-.-</ecNumber>
    </recommendedName>
    <alternativeName>
        <fullName evidence="8">Toxin VapC</fullName>
    </alternativeName>
</protein>
<keyword evidence="8" id="KW-0800">Toxin</keyword>
<dbReference type="InterPro" id="IPR050556">
    <property type="entry name" value="Type_II_TA_system_RNase"/>
</dbReference>
<dbReference type="GO" id="GO:0090729">
    <property type="term" value="F:toxin activity"/>
    <property type="evidence" value="ECO:0007669"/>
    <property type="project" value="UniProtKB-KW"/>
</dbReference>
<gene>
    <name evidence="8" type="primary">vapC</name>
    <name evidence="10" type="ORF">ERS075579_04048</name>
</gene>
<dbReference type="RefSeq" id="WP_052619080.1">
    <property type="nucleotide sequence ID" value="NZ_CSWP01000009.1"/>
</dbReference>
<dbReference type="HAMAP" id="MF_00265">
    <property type="entry name" value="VapC_Nob1"/>
    <property type="match status" value="1"/>
</dbReference>
<evidence type="ECO:0000313" key="11">
    <source>
        <dbReference type="Proteomes" id="UP000045782"/>
    </source>
</evidence>
<dbReference type="GO" id="GO:0000287">
    <property type="term" value="F:magnesium ion binding"/>
    <property type="evidence" value="ECO:0007669"/>
    <property type="project" value="UniProtKB-UniRule"/>
</dbReference>
<keyword evidence="6 8" id="KW-0460">Magnesium</keyword>
<dbReference type="InterPro" id="IPR002716">
    <property type="entry name" value="PIN_dom"/>
</dbReference>
<evidence type="ECO:0000256" key="8">
    <source>
        <dbReference type="HAMAP-Rule" id="MF_00265"/>
    </source>
</evidence>
<keyword evidence="3 8" id="KW-0540">Nuclease</keyword>
<dbReference type="PANTHER" id="PTHR33653:SF1">
    <property type="entry name" value="RIBONUCLEASE VAPC2"/>
    <property type="match status" value="1"/>
</dbReference>
<evidence type="ECO:0000259" key="9">
    <source>
        <dbReference type="Pfam" id="PF01850"/>
    </source>
</evidence>
<feature type="binding site" evidence="8">
    <location>
        <position position="99"/>
    </location>
    <ligand>
        <name>Mg(2+)</name>
        <dbReference type="ChEBI" id="CHEBI:18420"/>
    </ligand>
</feature>
<dbReference type="InterPro" id="IPR022907">
    <property type="entry name" value="VapC_family"/>
</dbReference>
<evidence type="ECO:0000256" key="2">
    <source>
        <dbReference type="ARBA" id="ARBA00022649"/>
    </source>
</evidence>
<feature type="binding site" evidence="8">
    <location>
        <position position="10"/>
    </location>
    <ligand>
        <name>Mg(2+)</name>
        <dbReference type="ChEBI" id="CHEBI:18420"/>
    </ligand>
</feature>
<sequence length="141" mass="15251">MAVAARFLIDTSAAARMRTPIVANKLSALVNAGLVGTTAVLDAEALHAARSPGEYEQLRIARHSAYEYLPTNDHHWRSALDAQRQLAAIGELHKVGYADLLTAVIAAEHDLTVVHYDAGFDTAATVLDFKHEWVAPKGQIP</sequence>
<evidence type="ECO:0000256" key="6">
    <source>
        <dbReference type="ARBA" id="ARBA00022842"/>
    </source>
</evidence>
<evidence type="ECO:0000313" key="10">
    <source>
        <dbReference type="EMBL" id="CPV66645.1"/>
    </source>
</evidence>